<organism evidence="9 10">
    <name type="scientific">Mytilus galloprovincialis</name>
    <name type="common">Mediterranean mussel</name>
    <dbReference type="NCBI Taxonomy" id="29158"/>
    <lineage>
        <taxon>Eukaryota</taxon>
        <taxon>Metazoa</taxon>
        <taxon>Spiralia</taxon>
        <taxon>Lophotrochozoa</taxon>
        <taxon>Mollusca</taxon>
        <taxon>Bivalvia</taxon>
        <taxon>Autobranchia</taxon>
        <taxon>Pteriomorphia</taxon>
        <taxon>Mytilida</taxon>
        <taxon>Mytiloidea</taxon>
        <taxon>Mytilidae</taxon>
        <taxon>Mytilinae</taxon>
        <taxon>Mytilus</taxon>
    </lineage>
</organism>
<feature type="region of interest" description="Disordered" evidence="6">
    <location>
        <begin position="528"/>
        <end position="560"/>
    </location>
</feature>
<keyword evidence="3" id="KW-0479">Metal-binding</keyword>
<proteinExistence type="predicted"/>
<reference evidence="9" key="1">
    <citation type="submission" date="2018-11" db="EMBL/GenBank/DDBJ databases">
        <authorList>
            <person name="Alioto T."/>
            <person name="Alioto T."/>
        </authorList>
    </citation>
    <scope>NUCLEOTIDE SEQUENCE</scope>
</reference>
<feature type="compositionally biased region" description="Basic and acidic residues" evidence="6">
    <location>
        <begin position="2136"/>
        <end position="2160"/>
    </location>
</feature>
<sequence length="2167" mass="242414">MEESNEPTMDHSIEPKMVEFYEPKMEESDEPKMEDSNEPKMEELDEPKMVESNEPNTEESSEPEIIEPNELKMEESNEPMMEELDEPKMVESNEPNTEESSEPEIIEPNELKMEESNEPMMEELDEPKMVESNEPTTKESSEPEIIEPNEPKMEEPNEPKMEESNEPKIEDPLEPNMDHSYEPEMKESDEMEDSNEPEIDHSNELKMEESNEPEMVKSNEPKLEEPNGAIDDYAAELIQHVISGAIVTVTTATNTVTKDIVSDSSSDITEESGVTWSRETSFDTVSSIPSKDGQTVIWSNQGSLDTPRSSIDKNSGAASLESDEMLLLAQSAKNGQMSSFETQESNDYLSSTSSSKLSSDSKIESSDKMEENFARDLNIDVGNENESDTLLDFSAGSNLDQHEGNQINNQTLLDFEGSELIQYESLKSEDALNELSNLSDKTAVGIESIEKMESVDMSSENEVENVLTLKSDNAFDELSNIYDKPAIGTENLDKMESVEMTSEKEAENLSPLKSENAFDELSNIFDKPAVGIENEDKTESVDRSSENEAENLSPLKSDNAFDELSNIFDKPAVGIENEYKTESVDISSENEAENLSPLKSENAFDELSNIFDKPAVGIENEYKTESVDISSENEAENLSPLKSDNAFDELSSTFDKPAVGIENEYKTESVDISSENEAENLSPLKSDNAFDELNNAFDELSNIFDKPAVEIENEDQTESVDRSSENEAENLLPLKSDNAFDELSNIFDKPAVEIENEDKTESVDRSSENEAENLLPLKSDNAFDELSDIFNKPAIGIENGDKTESVDHTSSENEAENLSLLKSENEAENMLPLKSEDALNEQSSISDKVSIGIENIDKMESLEISSENEAENMSPLKSENIDFLEQSQDSVPYSDRKKESLDYISSEGETENYGKLQDESEASTQDARSTYHKADTLDYISSEGEGNDTEFVTTLQGMYSSQSSEPTSTTTEGSYQVLSPDQQIKDIKEEITDLINSEIKGEVTDMISDIKMELSGLHPDVFETKANENIEFYAEVTEIDENKTDLNKHDEEFISNEDFLAGVSEHSELVGDNLDFSNISSNEPVSEGKEIDENKTETDLKKYDEEFISNENLLGTVAEDELKGNNADFSKISSNELVGEGNKIDESETDLNTQDKEVINNENLLCGADEGLKEEHVELKGDNLEFTNNSSNEFVGDGNETHENESKTDFNKQDEEVISNESLLDGAAEGLNVEHVELKGDNLTFTNNSVHELVCEVNEKDLDIQDEEFMSNANLLGAEVDSHKQINGDLQGNDFEFSNDSSNEPVGDENEIGETVTDLNTHDEELTSNGNLLGAEAEDLIQAHDELKGISLEFSNDSLNEFIYEGNKIDENETKTDLNKQDEEVISNENLLDGAAEGLNVEHVELKGENLEFTNNSSNELVVGEGNEKDLDIQDEEFMSNANLLGAEVDGHNRIKGKLQGNDLEYSNNSSNDFVCEGNKIDETKTDLNNQDTEVNSNENTLGAGVDGFNEEHVEIKGDNLDFSNNLVHEFVGEGNEISKKEINLNEHDEELSSNKNLLAGVAEGSKIVHDDLKGDNLEFSNNSSNELNENETKTALNKHDEESISKDNLLGAKTEGSYKEDDGLKGDNIEDSNNSFNNSHTKISETFVNDENGINTNENGAIDSIKRTKEIYMTSAGRISIASDGDSENTKQRFSVTDNFIEETHNEEDLKETRVETVDNQFKSVENEPETVIKEPENISVETESQTQEPAGTSEELVNKTQEPVSKLEESENKTQEPVSKLEEPENKTEESVSKVEEPSVKQQEKTDDGTEKPKVVKPVKKGMDMTEEWHEDPIPGMGVAADNDSDSSDSRSRHSSGDSDSSDSTRPANRPTSLQTTRKKKKISANFNILKEDYASPDDIDTTDNPGDLEWENDTPVSIPKEPIAEYSAEDEYQDAKHWRGVEINGKQQKIDLKVIDPYKKVLTHGGYYGDGLNAIIVFSGCYLPDRSRKDYNYVMDNLFLYVISTLELLVAEDYMIVYFHGATPRRQMPSFGWLKKCYQMIDRRLKKNLKGLLLIHPTLWLRTIVLMTKPFISSKFSSKLKFMKLKSMTACFSIVPLLTLPLPLLLTLLPEYSTGTVIKSVEELLKKNPNYLDQKETREEKKQRKEEEKQLKLEAKKEKAKKKK</sequence>
<feature type="compositionally biased region" description="Polar residues" evidence="6">
    <location>
        <begin position="1632"/>
        <end position="1641"/>
    </location>
</feature>
<dbReference type="InterPro" id="IPR036865">
    <property type="entry name" value="CRAL-TRIO_dom_sf"/>
</dbReference>
<keyword evidence="7" id="KW-0812">Transmembrane</keyword>
<feature type="compositionally biased region" description="Polar residues" evidence="6">
    <location>
        <begin position="1867"/>
        <end position="1878"/>
    </location>
</feature>
<feature type="compositionally biased region" description="Basic and acidic residues" evidence="6">
    <location>
        <begin position="534"/>
        <end position="546"/>
    </location>
</feature>
<dbReference type="Gene3D" id="3.40.525.10">
    <property type="entry name" value="CRAL-TRIO lipid binding domain"/>
    <property type="match status" value="1"/>
</dbReference>
<feature type="compositionally biased region" description="Basic and acidic residues" evidence="6">
    <location>
        <begin position="1823"/>
        <end position="1835"/>
    </location>
</feature>
<feature type="compositionally biased region" description="Basic and acidic residues" evidence="6">
    <location>
        <begin position="359"/>
        <end position="369"/>
    </location>
</feature>
<feature type="region of interest" description="Disordered" evidence="6">
    <location>
        <begin position="1074"/>
        <end position="1093"/>
    </location>
</feature>
<dbReference type="SMART" id="SM00516">
    <property type="entry name" value="SEC14"/>
    <property type="match status" value="1"/>
</dbReference>
<dbReference type="SUPFAM" id="SSF52087">
    <property type="entry name" value="CRAL/TRIO domain"/>
    <property type="match status" value="1"/>
</dbReference>
<feature type="compositionally biased region" description="Basic and acidic residues" evidence="6">
    <location>
        <begin position="22"/>
        <end position="51"/>
    </location>
</feature>
<dbReference type="OrthoDB" id="19923at2759"/>
<comment type="caution">
    <text evidence="9">The sequence shown here is derived from an EMBL/GenBank/DDBJ whole genome shotgun (WGS) entry which is preliminary data.</text>
</comment>
<feature type="region of interest" description="Disordered" evidence="6">
    <location>
        <begin position="337"/>
        <end position="369"/>
    </location>
</feature>
<keyword evidence="10" id="KW-1185">Reference proteome</keyword>
<feature type="transmembrane region" description="Helical" evidence="7">
    <location>
        <begin position="2090"/>
        <end position="2112"/>
    </location>
</feature>
<feature type="region of interest" description="Disordered" evidence="6">
    <location>
        <begin position="277"/>
        <end position="317"/>
    </location>
</feature>
<dbReference type="CDD" id="cd00170">
    <property type="entry name" value="SEC14"/>
    <property type="match status" value="1"/>
</dbReference>
<dbReference type="FunFam" id="3.40.525.10:FF:000001">
    <property type="entry name" value="BCL2/adenovirus E1B protein-interacting protein 2"/>
    <property type="match status" value="1"/>
</dbReference>
<keyword evidence="7" id="KW-1133">Transmembrane helix</keyword>
<dbReference type="EC" id="3.6.1.11" evidence="9"/>
<feature type="region of interest" description="Disordered" evidence="6">
    <location>
        <begin position="2135"/>
        <end position="2167"/>
    </location>
</feature>
<feature type="compositionally biased region" description="Basic and acidic residues" evidence="6">
    <location>
        <begin position="1767"/>
        <end position="1816"/>
    </location>
</feature>
<keyword evidence="5" id="KW-0464">Manganese</keyword>
<evidence type="ECO:0000313" key="10">
    <source>
        <dbReference type="Proteomes" id="UP000596742"/>
    </source>
</evidence>
<keyword evidence="7" id="KW-0472">Membrane</keyword>
<feature type="region of interest" description="Disordered" evidence="6">
    <location>
        <begin position="1579"/>
        <end position="1641"/>
    </location>
</feature>
<feature type="region of interest" description="Disordered" evidence="6">
    <location>
        <begin position="1188"/>
        <end position="1208"/>
    </location>
</feature>
<feature type="compositionally biased region" description="Basic and acidic residues" evidence="6">
    <location>
        <begin position="198"/>
        <end position="225"/>
    </location>
</feature>
<evidence type="ECO:0000256" key="4">
    <source>
        <dbReference type="ARBA" id="ARBA00022801"/>
    </source>
</evidence>
<feature type="compositionally biased region" description="Basic and acidic residues" evidence="6">
    <location>
        <begin position="1703"/>
        <end position="1718"/>
    </location>
</feature>
<dbReference type="PANTHER" id="PTHR12112">
    <property type="entry name" value="BNIP - RELATED"/>
    <property type="match status" value="1"/>
</dbReference>
<dbReference type="InterPro" id="IPR022181">
    <property type="entry name" value="Bcl2-/adenovirus-E1B"/>
</dbReference>
<feature type="compositionally biased region" description="Low complexity" evidence="6">
    <location>
        <begin position="1579"/>
        <end position="1588"/>
    </location>
</feature>
<gene>
    <name evidence="9" type="ORF">MGAL_10B005610</name>
</gene>
<feature type="compositionally biased region" description="Acidic residues" evidence="6">
    <location>
        <begin position="56"/>
        <end position="67"/>
    </location>
</feature>
<evidence type="ECO:0000256" key="6">
    <source>
        <dbReference type="SAM" id="MobiDB-lite"/>
    </source>
</evidence>
<evidence type="ECO:0000256" key="5">
    <source>
        <dbReference type="ARBA" id="ARBA00023211"/>
    </source>
</evidence>
<accession>A0A8B6D3N4</accession>
<protein>
    <submittedName>
        <fullName evidence="9">Exopolyphosphatase</fullName>
        <ecNumber evidence="9">3.6.1.11</ecNumber>
    </submittedName>
</protein>
<feature type="domain" description="CRAL-TRIO" evidence="8">
    <location>
        <begin position="1954"/>
        <end position="2124"/>
    </location>
</feature>
<feature type="region of interest" description="Disordered" evidence="6">
    <location>
        <begin position="22"/>
        <end position="226"/>
    </location>
</feature>
<feature type="compositionally biased region" description="Polar residues" evidence="6">
    <location>
        <begin position="1741"/>
        <end position="1752"/>
    </location>
</feature>
<dbReference type="GO" id="GO:0005737">
    <property type="term" value="C:cytoplasm"/>
    <property type="evidence" value="ECO:0007669"/>
    <property type="project" value="UniProtKB-SubCell"/>
</dbReference>
<name>A0A8B6D3N4_MYTGA</name>
<dbReference type="GO" id="GO:0004309">
    <property type="term" value="F:exopolyphosphatase activity"/>
    <property type="evidence" value="ECO:0007669"/>
    <property type="project" value="UniProtKB-EC"/>
</dbReference>
<feature type="compositionally biased region" description="Acidic residues" evidence="6">
    <location>
        <begin position="1897"/>
        <end position="1915"/>
    </location>
</feature>
<feature type="compositionally biased region" description="Basic and acidic residues" evidence="6">
    <location>
        <begin position="1850"/>
        <end position="1859"/>
    </location>
</feature>
<feature type="region of interest" description="Disordered" evidence="6">
    <location>
        <begin position="1897"/>
        <end position="1918"/>
    </location>
</feature>
<evidence type="ECO:0000256" key="7">
    <source>
        <dbReference type="SAM" id="Phobius"/>
    </source>
</evidence>
<feature type="region of interest" description="Disordered" evidence="6">
    <location>
        <begin position="862"/>
        <end position="928"/>
    </location>
</feature>
<feature type="compositionally biased region" description="Basic and acidic residues" evidence="6">
    <location>
        <begin position="757"/>
        <end position="768"/>
    </location>
</feature>
<feature type="compositionally biased region" description="Basic and acidic residues" evidence="6">
    <location>
        <begin position="799"/>
        <end position="811"/>
    </location>
</feature>
<dbReference type="EMBL" id="UYJE01002743">
    <property type="protein sequence ID" value="VDI13285.1"/>
    <property type="molecule type" value="Genomic_DNA"/>
</dbReference>
<evidence type="ECO:0000256" key="1">
    <source>
        <dbReference type="ARBA" id="ARBA00004496"/>
    </source>
</evidence>
<evidence type="ECO:0000313" key="9">
    <source>
        <dbReference type="EMBL" id="VDI13285.1"/>
    </source>
</evidence>
<dbReference type="PANTHER" id="PTHR12112:SF22">
    <property type="entry name" value="MANGANESE-DEPENDENT INORGANIC PYROPHOSPHATASE-RELATED"/>
    <property type="match status" value="1"/>
</dbReference>
<dbReference type="PROSITE" id="PS50191">
    <property type="entry name" value="CRAL_TRIO"/>
    <property type="match status" value="1"/>
</dbReference>
<dbReference type="Pfam" id="PF12496">
    <property type="entry name" value="BNIP2"/>
    <property type="match status" value="1"/>
</dbReference>
<evidence type="ECO:0000259" key="8">
    <source>
        <dbReference type="PROSITE" id="PS50191"/>
    </source>
</evidence>
<evidence type="ECO:0000256" key="2">
    <source>
        <dbReference type="ARBA" id="ARBA00022490"/>
    </source>
</evidence>
<dbReference type="Pfam" id="PF13716">
    <property type="entry name" value="CRAL_TRIO_2"/>
    <property type="match status" value="1"/>
</dbReference>
<keyword evidence="4 9" id="KW-0378">Hydrolase</keyword>
<feature type="region of interest" description="Disordered" evidence="6">
    <location>
        <begin position="1682"/>
        <end position="1883"/>
    </location>
</feature>
<feature type="region of interest" description="Disordered" evidence="6">
    <location>
        <begin position="707"/>
        <end position="735"/>
    </location>
</feature>
<keyword evidence="2" id="KW-0963">Cytoplasm</keyword>
<feature type="compositionally biased region" description="Basic and acidic residues" evidence="6">
    <location>
        <begin position="149"/>
        <end position="188"/>
    </location>
</feature>
<feature type="compositionally biased region" description="Low complexity" evidence="6">
    <location>
        <begin position="345"/>
        <end position="358"/>
    </location>
</feature>
<feature type="compositionally biased region" description="Acidic residues" evidence="6">
    <location>
        <begin position="116"/>
        <end position="125"/>
    </location>
</feature>
<feature type="compositionally biased region" description="Basic and acidic residues" evidence="6">
    <location>
        <begin position="1617"/>
        <end position="1629"/>
    </location>
</feature>
<dbReference type="InterPro" id="IPR001251">
    <property type="entry name" value="CRAL-TRIO_dom"/>
</dbReference>
<feature type="region of interest" description="Disordered" evidence="6">
    <location>
        <begin position="750"/>
        <end position="778"/>
    </location>
</feature>
<feature type="region of interest" description="Disordered" evidence="6">
    <location>
        <begin position="795"/>
        <end position="826"/>
    </location>
</feature>
<feature type="compositionally biased region" description="Acidic residues" evidence="6">
    <location>
        <begin position="76"/>
        <end position="85"/>
    </location>
</feature>
<dbReference type="Proteomes" id="UP000596742">
    <property type="component" value="Unassembled WGS sequence"/>
</dbReference>
<feature type="compositionally biased region" description="Polar residues" evidence="6">
    <location>
        <begin position="1075"/>
        <end position="1084"/>
    </location>
</feature>
<feature type="compositionally biased region" description="Basic and acidic residues" evidence="6">
    <location>
        <begin position="1199"/>
        <end position="1208"/>
    </location>
</feature>
<feature type="compositionally biased region" description="Basic and acidic residues" evidence="6">
    <location>
        <begin position="126"/>
        <end position="141"/>
    </location>
</feature>
<evidence type="ECO:0000256" key="3">
    <source>
        <dbReference type="ARBA" id="ARBA00022723"/>
    </source>
</evidence>
<feature type="compositionally biased region" description="Acidic residues" evidence="6">
    <location>
        <begin position="96"/>
        <end position="107"/>
    </location>
</feature>
<comment type="subcellular location">
    <subcellularLocation>
        <location evidence="1">Cytoplasm</location>
    </subcellularLocation>
</comment>